<dbReference type="InterPro" id="IPR052700">
    <property type="entry name" value="Carb_kinase_PfkB-like"/>
</dbReference>
<comment type="similarity">
    <text evidence="1">Belongs to the carbohydrate kinase PfkB family.</text>
</comment>
<accession>A0ABR9QTI3</accession>
<reference evidence="5 6" key="1">
    <citation type="submission" date="2020-10" db="EMBL/GenBank/DDBJ databases">
        <title>ChiBAC.</title>
        <authorList>
            <person name="Zenner C."/>
            <person name="Hitch T.C.A."/>
            <person name="Clavel T."/>
        </authorList>
    </citation>
    <scope>NUCLEOTIDE SEQUENCE [LARGE SCALE GENOMIC DNA]</scope>
    <source>
        <strain evidence="5 6">DSM 107455</strain>
    </source>
</reference>
<dbReference type="PANTHER" id="PTHR43320:SF2">
    <property type="entry name" value="2-DEHYDRO-3-DEOXYGLUCONOKINASE_2-DEHYDRO-3-DEOXYGALACTONOKINASE"/>
    <property type="match status" value="1"/>
</dbReference>
<dbReference type="InterPro" id="IPR029056">
    <property type="entry name" value="Ribokinase-like"/>
</dbReference>
<dbReference type="GO" id="GO:0016301">
    <property type="term" value="F:kinase activity"/>
    <property type="evidence" value="ECO:0007669"/>
    <property type="project" value="UniProtKB-KW"/>
</dbReference>
<dbReference type="CDD" id="cd01166">
    <property type="entry name" value="KdgK"/>
    <property type="match status" value="1"/>
</dbReference>
<sequence>MHDLSERTTVLAFGELMMRLSPPDNQRLEQATSFEVRYGGAEANAALSLAFQGDSAAFVSVVPPNRIGDCALRSLVAYGVDVTRVVREGDRLGSYFFEVGASMRSNGCVYDRKYSALSLAARSAFDWDSVLDGVGAFYFSGVTPALSEELAAACEDALAACRERGIVTICDLNYRGKLWSPERAQEVMRRLLPYVDVCIANDEDAPSALGMTCVSGSLANGIEERGDYVEMARQICEEYGCSMVASVIRDVRSVEDSDWMGMVYAGGTAHFSSVHHVHVLEGVAAGDAYGAGLIHALLHGYDLDHASEYAIAASVLKLTIPGDSNLVSEAEIEAVAAKGAGLRVAR</sequence>
<dbReference type="InterPro" id="IPR011611">
    <property type="entry name" value="PfkB_dom"/>
</dbReference>
<dbReference type="RefSeq" id="WP_193529865.1">
    <property type="nucleotide sequence ID" value="NZ_JADCJZ010000002.1"/>
</dbReference>
<evidence type="ECO:0000256" key="1">
    <source>
        <dbReference type="ARBA" id="ARBA00010688"/>
    </source>
</evidence>
<evidence type="ECO:0000313" key="5">
    <source>
        <dbReference type="EMBL" id="MBE5024389.1"/>
    </source>
</evidence>
<keyword evidence="3 5" id="KW-0418">Kinase</keyword>
<name>A0ABR9QTI3_9ACTN</name>
<keyword evidence="6" id="KW-1185">Reference proteome</keyword>
<dbReference type="EMBL" id="JADCJZ010000002">
    <property type="protein sequence ID" value="MBE5024389.1"/>
    <property type="molecule type" value="Genomic_DNA"/>
</dbReference>
<feature type="domain" description="Carbohydrate kinase PfkB" evidence="4">
    <location>
        <begin position="8"/>
        <end position="325"/>
    </location>
</feature>
<comment type="caution">
    <text evidence="5">The sequence shown here is derived from an EMBL/GenBank/DDBJ whole genome shotgun (WGS) entry which is preliminary data.</text>
</comment>
<evidence type="ECO:0000313" key="6">
    <source>
        <dbReference type="Proteomes" id="UP001194273"/>
    </source>
</evidence>
<evidence type="ECO:0000256" key="3">
    <source>
        <dbReference type="ARBA" id="ARBA00022777"/>
    </source>
</evidence>
<dbReference type="Gene3D" id="3.40.1190.20">
    <property type="match status" value="1"/>
</dbReference>
<keyword evidence="2" id="KW-0808">Transferase</keyword>
<dbReference type="SUPFAM" id="SSF53613">
    <property type="entry name" value="Ribokinase-like"/>
    <property type="match status" value="1"/>
</dbReference>
<evidence type="ECO:0000259" key="4">
    <source>
        <dbReference type="Pfam" id="PF00294"/>
    </source>
</evidence>
<dbReference type="Proteomes" id="UP001194273">
    <property type="component" value="Unassembled WGS sequence"/>
</dbReference>
<protein>
    <submittedName>
        <fullName evidence="5">Sugar kinase</fullName>
    </submittedName>
</protein>
<dbReference type="Pfam" id="PF00294">
    <property type="entry name" value="PfkB"/>
    <property type="match status" value="1"/>
</dbReference>
<gene>
    <name evidence="5" type="ORF">INF26_05905</name>
</gene>
<proteinExistence type="inferred from homology"/>
<evidence type="ECO:0000256" key="2">
    <source>
        <dbReference type="ARBA" id="ARBA00022679"/>
    </source>
</evidence>
<organism evidence="5 6">
    <name type="scientific">Thermophilibacter gallinarum</name>
    <dbReference type="NCBI Taxonomy" id="2779357"/>
    <lineage>
        <taxon>Bacteria</taxon>
        <taxon>Bacillati</taxon>
        <taxon>Actinomycetota</taxon>
        <taxon>Coriobacteriia</taxon>
        <taxon>Coriobacteriales</taxon>
        <taxon>Atopobiaceae</taxon>
        <taxon>Thermophilibacter</taxon>
    </lineage>
</organism>
<dbReference type="PANTHER" id="PTHR43320">
    <property type="entry name" value="SUGAR KINASE"/>
    <property type="match status" value="1"/>
</dbReference>